<proteinExistence type="predicted"/>
<evidence type="ECO:0000313" key="3">
    <source>
        <dbReference type="EMBL" id="CAL5067428.1"/>
    </source>
</evidence>
<feature type="region of interest" description="Disordered" evidence="1">
    <location>
        <begin position="105"/>
        <end position="128"/>
    </location>
</feature>
<feature type="compositionally biased region" description="Pro residues" evidence="1">
    <location>
        <begin position="105"/>
        <end position="116"/>
    </location>
</feature>
<dbReference type="Proteomes" id="UP001497457">
    <property type="component" value="Chromosome 5rd"/>
</dbReference>
<name>A0ABC9F2W8_9POAL</name>
<evidence type="ECO:0000256" key="1">
    <source>
        <dbReference type="SAM" id="MobiDB-lite"/>
    </source>
</evidence>
<accession>A0ABC9F2W8</accession>
<keyword evidence="2" id="KW-0732">Signal</keyword>
<dbReference type="EMBL" id="OZ075115">
    <property type="protein sequence ID" value="CAL5067428.1"/>
    <property type="molecule type" value="Genomic_DNA"/>
</dbReference>
<evidence type="ECO:0000256" key="2">
    <source>
        <dbReference type="SAM" id="SignalP"/>
    </source>
</evidence>
<protein>
    <submittedName>
        <fullName evidence="3">Uncharacterized protein</fullName>
    </submittedName>
</protein>
<dbReference type="AlphaFoldDB" id="A0ABC9F2W8"/>
<feature type="signal peptide" evidence="2">
    <location>
        <begin position="1"/>
        <end position="22"/>
    </location>
</feature>
<organism evidence="3 4">
    <name type="scientific">Urochloa decumbens</name>
    <dbReference type="NCBI Taxonomy" id="240449"/>
    <lineage>
        <taxon>Eukaryota</taxon>
        <taxon>Viridiplantae</taxon>
        <taxon>Streptophyta</taxon>
        <taxon>Embryophyta</taxon>
        <taxon>Tracheophyta</taxon>
        <taxon>Spermatophyta</taxon>
        <taxon>Magnoliopsida</taxon>
        <taxon>Liliopsida</taxon>
        <taxon>Poales</taxon>
        <taxon>Poaceae</taxon>
        <taxon>PACMAD clade</taxon>
        <taxon>Panicoideae</taxon>
        <taxon>Panicodae</taxon>
        <taxon>Paniceae</taxon>
        <taxon>Melinidinae</taxon>
        <taxon>Urochloa</taxon>
    </lineage>
</organism>
<reference evidence="3" key="1">
    <citation type="submission" date="2024-10" db="EMBL/GenBank/DDBJ databases">
        <authorList>
            <person name="Ryan C."/>
        </authorList>
    </citation>
    <scope>NUCLEOTIDE SEQUENCE [LARGE SCALE GENOMIC DNA]</scope>
</reference>
<keyword evidence="4" id="KW-1185">Reference proteome</keyword>
<evidence type="ECO:0000313" key="4">
    <source>
        <dbReference type="Proteomes" id="UP001497457"/>
    </source>
</evidence>
<feature type="chain" id="PRO_5044804416" evidence="2">
    <location>
        <begin position="23"/>
        <end position="128"/>
    </location>
</feature>
<sequence length="128" mass="14510">MYKRLAVLFLACAVISNHKVNGDTDGLLILGRKVAIFRACMAYLVAEHPSVPPAYMKKCCEVVTMKPKIDMQTILNYCNKNERENLRMQNLLRLQPFCEMHHYPPPAARRPHPPPSHQAEAGELEAVV</sequence>
<gene>
    <name evidence="3" type="ORF">URODEC1_LOCUS100986</name>
</gene>